<dbReference type="InterPro" id="IPR036465">
    <property type="entry name" value="vWFA_dom_sf"/>
</dbReference>
<name>A0A0F3GR71_9BACT</name>
<dbReference type="SUPFAM" id="SSF53300">
    <property type="entry name" value="vWA-like"/>
    <property type="match status" value="1"/>
</dbReference>
<dbReference type="Gene3D" id="3.40.50.410">
    <property type="entry name" value="von Willebrand factor, type A domain"/>
    <property type="match status" value="1"/>
</dbReference>
<reference evidence="2 3" key="1">
    <citation type="submission" date="2015-02" db="EMBL/GenBank/DDBJ databases">
        <title>Single-cell genomics of uncultivated deep-branching MTB reveals a conserved set of magnetosome genes.</title>
        <authorList>
            <person name="Kolinko S."/>
            <person name="Richter M."/>
            <person name="Glockner F.O."/>
            <person name="Brachmann A."/>
            <person name="Schuler D."/>
        </authorList>
    </citation>
    <scope>NUCLEOTIDE SEQUENCE [LARGE SCALE GENOMIC DNA]</scope>
    <source>
        <strain evidence="2">TM-1</strain>
    </source>
</reference>
<gene>
    <name evidence="2" type="ORF">MBAV_004585</name>
</gene>
<dbReference type="EMBL" id="LACI01001981">
    <property type="protein sequence ID" value="KJU83223.1"/>
    <property type="molecule type" value="Genomic_DNA"/>
</dbReference>
<feature type="domain" description="VWFA" evidence="1">
    <location>
        <begin position="224"/>
        <end position="415"/>
    </location>
</feature>
<dbReference type="PROSITE" id="PS50234">
    <property type="entry name" value="VWFA"/>
    <property type="match status" value="1"/>
</dbReference>
<keyword evidence="3" id="KW-1185">Reference proteome</keyword>
<dbReference type="PATRIC" id="fig|29290.4.peg.6083"/>
<comment type="caution">
    <text evidence="2">The sequence shown here is derived from an EMBL/GenBank/DDBJ whole genome shotgun (WGS) entry which is preliminary data.</text>
</comment>
<dbReference type="Proteomes" id="UP000033423">
    <property type="component" value="Unassembled WGS sequence"/>
</dbReference>
<dbReference type="InterPro" id="IPR019303">
    <property type="entry name" value="vWA_TerF_C"/>
</dbReference>
<evidence type="ECO:0000259" key="1">
    <source>
        <dbReference type="PROSITE" id="PS50234"/>
    </source>
</evidence>
<evidence type="ECO:0000313" key="3">
    <source>
        <dbReference type="Proteomes" id="UP000033423"/>
    </source>
</evidence>
<organism evidence="2 3">
    <name type="scientific">Candidatus Magnetobacterium bavaricum</name>
    <dbReference type="NCBI Taxonomy" id="29290"/>
    <lineage>
        <taxon>Bacteria</taxon>
        <taxon>Pseudomonadati</taxon>
        <taxon>Nitrospirota</taxon>
        <taxon>Thermodesulfovibrionia</taxon>
        <taxon>Thermodesulfovibrionales</taxon>
        <taxon>Candidatus Magnetobacteriaceae</taxon>
        <taxon>Candidatus Magnetobacterium</taxon>
    </lineage>
</organism>
<sequence length="432" mass="47704">MAEIRAKTVLKTKGDEAYIAVRQLKVTLTWGAAVDLDLMAFYRAKDGRTGGVFSCNYEGGSMGGLNDFPFIELSADAGVGAKGGDNEEIIRITRLDDMAEVYICAINFTDAVKNKPSSFGSYDGFIGIIGDKGETVAVPLDSTQTGTCAVIARIDNTSFMGAKLINENSILDLSTFQRTIPGAATLIISSKSQEEIKAVKRFLELRKKADTAITRAGLDQQRARVAMAIDVSASMQHLFDKGVVQRACERLLALAVKFDDNGAIDIFIFDNRDHEVGEMHQSGFYGFVDREILVNLQNKIWGSTSYGGVIRRITGKYTDKPGFWASLMGRRPTPQDPAYVLFVTDGDNDDKDDTERAITDASKEAIFWQFVGIGNSSFSFLEKLDTMPGRFIDNANFFKLNDLDKISDEELYDRLLAEFPLWLKLAKDKGLL</sequence>
<dbReference type="InterPro" id="IPR002035">
    <property type="entry name" value="VWF_A"/>
</dbReference>
<dbReference type="AlphaFoldDB" id="A0A0F3GR71"/>
<protein>
    <submittedName>
        <fullName evidence="2">Tellurium resistance protein</fullName>
    </submittedName>
</protein>
<proteinExistence type="predicted"/>
<accession>A0A0F3GR71</accession>
<evidence type="ECO:0000313" key="2">
    <source>
        <dbReference type="EMBL" id="KJU83223.1"/>
    </source>
</evidence>
<dbReference type="Pfam" id="PF10138">
    <property type="entry name" value="vWA-TerF-like"/>
    <property type="match status" value="1"/>
</dbReference>